<keyword evidence="3" id="KW-1185">Reference proteome</keyword>
<evidence type="ECO:0000313" key="3">
    <source>
        <dbReference type="Proteomes" id="UP000604730"/>
    </source>
</evidence>
<evidence type="ECO:0000259" key="1">
    <source>
        <dbReference type="PROSITE" id="PS50943"/>
    </source>
</evidence>
<protein>
    <submittedName>
        <fullName evidence="2">Helix-turn-helix transcriptional regulator</fullName>
    </submittedName>
</protein>
<dbReference type="InterPro" id="IPR001387">
    <property type="entry name" value="Cro/C1-type_HTH"/>
</dbReference>
<dbReference type="Proteomes" id="UP000604730">
    <property type="component" value="Unassembled WGS sequence"/>
</dbReference>
<name>A0ABS1J304_9FIRM</name>
<reference evidence="2 3" key="1">
    <citation type="submission" date="2021-01" db="EMBL/GenBank/DDBJ databases">
        <title>Isolation and description of Catonella massiliensis sp. nov., a novel Catonella species, isolated from a stable periodontitis subject.</title>
        <authorList>
            <person name="Antezack A."/>
            <person name="Boxberger M."/>
            <person name="La Scola B."/>
            <person name="Monnet-Corti V."/>
        </authorList>
    </citation>
    <scope>NUCLEOTIDE SEQUENCE [LARGE SCALE GENOMIC DNA]</scope>
    <source>
        <strain evidence="2 3">Marseille-Q4567</strain>
    </source>
</reference>
<comment type="caution">
    <text evidence="2">The sequence shown here is derived from an EMBL/GenBank/DDBJ whole genome shotgun (WGS) entry which is preliminary data.</text>
</comment>
<gene>
    <name evidence="2" type="ORF">JJN12_12180</name>
</gene>
<dbReference type="EMBL" id="JAEPRJ010000001">
    <property type="protein sequence ID" value="MBK5898531.1"/>
    <property type="molecule type" value="Genomic_DNA"/>
</dbReference>
<proteinExistence type="predicted"/>
<dbReference type="PROSITE" id="PS50943">
    <property type="entry name" value="HTH_CROC1"/>
    <property type="match status" value="1"/>
</dbReference>
<accession>A0ABS1J304</accession>
<dbReference type="CDD" id="cd00093">
    <property type="entry name" value="HTH_XRE"/>
    <property type="match status" value="1"/>
</dbReference>
<dbReference type="Gene3D" id="1.10.260.40">
    <property type="entry name" value="lambda repressor-like DNA-binding domains"/>
    <property type="match status" value="1"/>
</dbReference>
<dbReference type="RefSeq" id="WP_208429944.1">
    <property type="nucleotide sequence ID" value="NZ_JAEPRJ010000001.1"/>
</dbReference>
<sequence length="73" mass="9137">MEEKTFQNRMRELRESTGLNRKEFCEQFDIPYRTVTEWELGHRNAPPYVFRFLEYYIRMQELMKEKGVEKNIR</sequence>
<dbReference type="SMART" id="SM00530">
    <property type="entry name" value="HTH_XRE"/>
    <property type="match status" value="1"/>
</dbReference>
<feature type="domain" description="HTH cro/C1-type" evidence="1">
    <location>
        <begin position="10"/>
        <end position="62"/>
    </location>
</feature>
<dbReference type="SUPFAM" id="SSF47413">
    <property type="entry name" value="lambda repressor-like DNA-binding domains"/>
    <property type="match status" value="1"/>
</dbReference>
<organism evidence="2 3">
    <name type="scientific">Catonella massiliensis</name>
    <dbReference type="NCBI Taxonomy" id="2799636"/>
    <lineage>
        <taxon>Bacteria</taxon>
        <taxon>Bacillati</taxon>
        <taxon>Bacillota</taxon>
        <taxon>Clostridia</taxon>
        <taxon>Lachnospirales</taxon>
        <taxon>Lachnospiraceae</taxon>
        <taxon>Catonella</taxon>
    </lineage>
</organism>
<evidence type="ECO:0000313" key="2">
    <source>
        <dbReference type="EMBL" id="MBK5898531.1"/>
    </source>
</evidence>
<dbReference type="InterPro" id="IPR010982">
    <property type="entry name" value="Lambda_DNA-bd_dom_sf"/>
</dbReference>